<accession>A0A0D9UXT9</accession>
<sequence>MPCVRRHQFQPQTLKSGFGFYAQLGRQDAMTGSYWVSHGWLIRSLTARFGYFILSERCGAEEAVTTWLNVGDDDPQPYPRWQMGPLEFHMPTPNVAD</sequence>
<keyword evidence="2" id="KW-1185">Reference proteome</keyword>
<protein>
    <submittedName>
        <fullName evidence="1">Uncharacterized protein</fullName>
    </submittedName>
</protein>
<evidence type="ECO:0000313" key="2">
    <source>
        <dbReference type="Proteomes" id="UP000032180"/>
    </source>
</evidence>
<evidence type="ECO:0000313" key="1">
    <source>
        <dbReference type="EnsemblPlants" id="LPERR01G05620.4"/>
    </source>
</evidence>
<reference evidence="1 2" key="1">
    <citation type="submission" date="2012-08" db="EMBL/GenBank/DDBJ databases">
        <title>Oryza genome evolution.</title>
        <authorList>
            <person name="Wing R.A."/>
        </authorList>
    </citation>
    <scope>NUCLEOTIDE SEQUENCE</scope>
</reference>
<dbReference type="AlphaFoldDB" id="A0A0D9UXT9"/>
<organism evidence="1 2">
    <name type="scientific">Leersia perrieri</name>
    <dbReference type="NCBI Taxonomy" id="77586"/>
    <lineage>
        <taxon>Eukaryota</taxon>
        <taxon>Viridiplantae</taxon>
        <taxon>Streptophyta</taxon>
        <taxon>Embryophyta</taxon>
        <taxon>Tracheophyta</taxon>
        <taxon>Spermatophyta</taxon>
        <taxon>Magnoliopsida</taxon>
        <taxon>Liliopsida</taxon>
        <taxon>Poales</taxon>
        <taxon>Poaceae</taxon>
        <taxon>BOP clade</taxon>
        <taxon>Oryzoideae</taxon>
        <taxon>Oryzeae</taxon>
        <taxon>Oryzinae</taxon>
        <taxon>Leersia</taxon>
    </lineage>
</organism>
<dbReference type="HOGENOM" id="CLU_183272_0_0_1"/>
<dbReference type="Proteomes" id="UP000032180">
    <property type="component" value="Chromosome 1"/>
</dbReference>
<proteinExistence type="predicted"/>
<reference evidence="1" key="3">
    <citation type="submission" date="2015-04" db="UniProtKB">
        <authorList>
            <consortium name="EnsemblPlants"/>
        </authorList>
    </citation>
    <scope>IDENTIFICATION</scope>
</reference>
<name>A0A0D9UXT9_9ORYZ</name>
<reference evidence="2" key="2">
    <citation type="submission" date="2013-12" db="EMBL/GenBank/DDBJ databases">
        <authorList>
            <person name="Yu Y."/>
            <person name="Lee S."/>
            <person name="de Baynast K."/>
            <person name="Wissotski M."/>
            <person name="Liu L."/>
            <person name="Talag J."/>
            <person name="Goicoechea J."/>
            <person name="Angelova A."/>
            <person name="Jetty R."/>
            <person name="Kudrna D."/>
            <person name="Golser W."/>
            <person name="Rivera L."/>
            <person name="Zhang J."/>
            <person name="Wing R."/>
        </authorList>
    </citation>
    <scope>NUCLEOTIDE SEQUENCE</scope>
</reference>
<dbReference type="EnsemblPlants" id="LPERR01G05620.4">
    <property type="protein sequence ID" value="LPERR01G05620.4"/>
    <property type="gene ID" value="LPERR01G05620"/>
</dbReference>
<dbReference type="Gramene" id="LPERR01G05620.4">
    <property type="protein sequence ID" value="LPERR01G05620.4"/>
    <property type="gene ID" value="LPERR01G05620"/>
</dbReference>